<dbReference type="InterPro" id="IPR025568">
    <property type="entry name" value="DUF4334"/>
</dbReference>
<dbReference type="Proteomes" id="UP000325902">
    <property type="component" value="Unassembled WGS sequence"/>
</dbReference>
<dbReference type="OrthoDB" id="2213372at2759"/>
<reference evidence="3 4" key="1">
    <citation type="journal article" date="2019" name="Sci. Rep.">
        <title>A multi-omics analysis of the grapevine pathogen Lasiodiplodia theobromae reveals that temperature affects the expression of virulence- and pathogenicity-related genes.</title>
        <authorList>
            <person name="Felix C."/>
            <person name="Meneses R."/>
            <person name="Goncalves M.F.M."/>
            <person name="Tilleman L."/>
            <person name="Duarte A.S."/>
            <person name="Jorrin-Novo J.V."/>
            <person name="Van de Peer Y."/>
            <person name="Deforce D."/>
            <person name="Van Nieuwerburgh F."/>
            <person name="Esteves A.C."/>
            <person name="Alves A."/>
        </authorList>
    </citation>
    <scope>NUCLEOTIDE SEQUENCE [LARGE SCALE GENOMIC DNA]</scope>
    <source>
        <strain evidence="3 4">LA-SOL3</strain>
    </source>
</reference>
<evidence type="ECO:0008006" key="5">
    <source>
        <dbReference type="Google" id="ProtNLM"/>
    </source>
</evidence>
<evidence type="ECO:0000259" key="1">
    <source>
        <dbReference type="Pfam" id="PF14231"/>
    </source>
</evidence>
<dbReference type="Pfam" id="PF14231">
    <property type="entry name" value="GXWXG"/>
    <property type="match status" value="1"/>
</dbReference>
<protein>
    <recommendedName>
        <fullName evidence="5">GXWXG domain-containing protein</fullName>
    </recommendedName>
</protein>
<dbReference type="EMBL" id="VCHE01000122">
    <property type="protein sequence ID" value="KAB2570804.1"/>
    <property type="molecule type" value="Genomic_DNA"/>
</dbReference>
<dbReference type="InterPro" id="IPR025951">
    <property type="entry name" value="GXWXG_dom"/>
</dbReference>
<evidence type="ECO:0000313" key="3">
    <source>
        <dbReference type="EMBL" id="KAB2570804.1"/>
    </source>
</evidence>
<dbReference type="AlphaFoldDB" id="A0A5N5D054"/>
<dbReference type="Gene3D" id="2.40.128.580">
    <property type="entry name" value="GXWXG domain"/>
    <property type="match status" value="1"/>
</dbReference>
<gene>
    <name evidence="3" type="ORF">DBV05_g10535</name>
</gene>
<evidence type="ECO:0000313" key="4">
    <source>
        <dbReference type="Proteomes" id="UP000325902"/>
    </source>
</evidence>
<dbReference type="Pfam" id="PF14232">
    <property type="entry name" value="DUF4334"/>
    <property type="match status" value="1"/>
</dbReference>
<evidence type="ECO:0000259" key="2">
    <source>
        <dbReference type="Pfam" id="PF14232"/>
    </source>
</evidence>
<keyword evidence="4" id="KW-1185">Reference proteome</keyword>
<name>A0A5N5D054_9PEZI</name>
<feature type="domain" description="DUF4334" evidence="2">
    <location>
        <begin position="100"/>
        <end position="158"/>
    </location>
</feature>
<comment type="caution">
    <text evidence="3">The sequence shown here is derived from an EMBL/GenBank/DDBJ whole genome shotgun (WGS) entry which is preliminary data.</text>
</comment>
<organism evidence="3 4">
    <name type="scientific">Lasiodiplodia theobromae</name>
    <dbReference type="NCBI Taxonomy" id="45133"/>
    <lineage>
        <taxon>Eukaryota</taxon>
        <taxon>Fungi</taxon>
        <taxon>Dikarya</taxon>
        <taxon>Ascomycota</taxon>
        <taxon>Pezizomycotina</taxon>
        <taxon>Dothideomycetes</taxon>
        <taxon>Dothideomycetes incertae sedis</taxon>
        <taxon>Botryosphaeriales</taxon>
        <taxon>Botryosphaeriaceae</taxon>
        <taxon>Lasiodiplodia</taxon>
    </lineage>
</organism>
<accession>A0A5N5D054</accession>
<feature type="domain" description="GXWXG" evidence="1">
    <location>
        <begin position="21"/>
        <end position="91"/>
    </location>
</feature>
<proteinExistence type="predicted"/>
<sequence>MRILQLIEEGGAPSVRELSSLFDALEPIAPEDLLGDWSGGDFYSPSDTDDPRAEPKPMHPCHAMLENYRWAGMVVKSVDEVLPVMSWTDDGKRVVSTYWGGAQLRELKFNGVVSTSLIFDCYPIIDHFRRVSDNTLMALLEAKEKNLKDAGPYYFWVRK</sequence>